<reference evidence="2 3" key="1">
    <citation type="journal article" date="2023" name="G3 (Bethesda)">
        <title>A chromosome-level genome assembly of Zasmidium syzygii isolated from banana leaves.</title>
        <authorList>
            <person name="van Westerhoven A.C."/>
            <person name="Mehrabi R."/>
            <person name="Talebi R."/>
            <person name="Steentjes M.B.F."/>
            <person name="Corcolon B."/>
            <person name="Chong P.A."/>
            <person name="Kema G.H.J."/>
            <person name="Seidl M.F."/>
        </authorList>
    </citation>
    <scope>NUCLEOTIDE SEQUENCE [LARGE SCALE GENOMIC DNA]</scope>
    <source>
        <strain evidence="2 3">P124</strain>
    </source>
</reference>
<evidence type="ECO:0000256" key="1">
    <source>
        <dbReference type="SAM" id="MobiDB-lite"/>
    </source>
</evidence>
<dbReference type="Proteomes" id="UP001305779">
    <property type="component" value="Unassembled WGS sequence"/>
</dbReference>
<sequence>MDIWTPGLDGRPTPDQRWNTYPPLLKALPRPLHARTISRQMYDELPDPTDAFLEPKLMEMATDVRRGRKRKATENYEANLEKDHRFRQNLLSKAIRSGLAQDRMRVITDGGGTWKSTLTLLPVEEIVACQPYQKHLERMWPNHYPMKKLKERTKDAKPLIPDNYNISMGRPLQYPSIPNQAVAPEMSLDDIFDFSKYEEDDGPADKEMEDAAMDTEEEGSSAGESMKDSVVGQQSQEPREEG</sequence>
<gene>
    <name evidence="2" type="ORF">PRZ48_014814</name>
</gene>
<comment type="caution">
    <text evidence="2">The sequence shown here is derived from an EMBL/GenBank/DDBJ whole genome shotgun (WGS) entry which is preliminary data.</text>
</comment>
<keyword evidence="3" id="KW-1185">Reference proteome</keyword>
<dbReference type="EMBL" id="JAXOVC010000014">
    <property type="protein sequence ID" value="KAK4494516.1"/>
    <property type="molecule type" value="Genomic_DNA"/>
</dbReference>
<feature type="compositionally biased region" description="Acidic residues" evidence="1">
    <location>
        <begin position="195"/>
        <end position="219"/>
    </location>
</feature>
<protein>
    <submittedName>
        <fullName evidence="2">Uncharacterized protein</fullName>
    </submittedName>
</protein>
<evidence type="ECO:0000313" key="2">
    <source>
        <dbReference type="EMBL" id="KAK4494516.1"/>
    </source>
</evidence>
<name>A0ABR0DZZ5_ZASCE</name>
<proteinExistence type="predicted"/>
<evidence type="ECO:0000313" key="3">
    <source>
        <dbReference type="Proteomes" id="UP001305779"/>
    </source>
</evidence>
<feature type="region of interest" description="Disordered" evidence="1">
    <location>
        <begin position="195"/>
        <end position="242"/>
    </location>
</feature>
<organism evidence="2 3">
    <name type="scientific">Zasmidium cellare</name>
    <name type="common">Wine cellar mold</name>
    <name type="synonym">Racodium cellare</name>
    <dbReference type="NCBI Taxonomy" id="395010"/>
    <lineage>
        <taxon>Eukaryota</taxon>
        <taxon>Fungi</taxon>
        <taxon>Dikarya</taxon>
        <taxon>Ascomycota</taxon>
        <taxon>Pezizomycotina</taxon>
        <taxon>Dothideomycetes</taxon>
        <taxon>Dothideomycetidae</taxon>
        <taxon>Mycosphaerellales</taxon>
        <taxon>Mycosphaerellaceae</taxon>
        <taxon>Zasmidium</taxon>
    </lineage>
</organism>
<accession>A0ABR0DZZ5</accession>